<keyword evidence="4" id="KW-1185">Reference proteome</keyword>
<evidence type="ECO:0000256" key="2">
    <source>
        <dbReference type="SAM" id="Phobius"/>
    </source>
</evidence>
<protein>
    <submittedName>
        <fullName evidence="3">Uncharacterized protein</fullName>
    </submittedName>
</protein>
<feature type="region of interest" description="Disordered" evidence="1">
    <location>
        <begin position="53"/>
        <end position="72"/>
    </location>
</feature>
<name>A0AAD9SGP3_PHOAM</name>
<feature type="region of interest" description="Disordered" evidence="1">
    <location>
        <begin position="396"/>
        <end position="434"/>
    </location>
</feature>
<reference evidence="3" key="1">
    <citation type="submission" date="2023-06" db="EMBL/GenBank/DDBJ databases">
        <authorList>
            <person name="Noh H."/>
        </authorList>
    </citation>
    <scope>NUCLEOTIDE SEQUENCE</scope>
    <source>
        <strain evidence="3">DUCC20226</strain>
    </source>
</reference>
<feature type="region of interest" description="Disordered" evidence="1">
    <location>
        <begin position="303"/>
        <end position="384"/>
    </location>
</feature>
<feature type="compositionally biased region" description="Basic and acidic residues" evidence="1">
    <location>
        <begin position="404"/>
        <end position="421"/>
    </location>
</feature>
<feature type="compositionally biased region" description="Basic and acidic residues" evidence="1">
    <location>
        <begin position="349"/>
        <end position="364"/>
    </location>
</feature>
<dbReference type="AlphaFoldDB" id="A0AAD9SGP3"/>
<evidence type="ECO:0000313" key="3">
    <source>
        <dbReference type="EMBL" id="KAK2607048.1"/>
    </source>
</evidence>
<feature type="compositionally biased region" description="Low complexity" evidence="1">
    <location>
        <begin position="319"/>
        <end position="340"/>
    </location>
</feature>
<sequence>MDYSYGAGRPPGRRYQWCLPCTAVYGLLTAVTLIVVSLVSWIDHDGPLTYLNRGCSGDHRDAPRPGYPGAPDPDEQFAIMNEKVPEELVSQEGQLHVRGNKFARRYAQEELQEETDQVQAGEAIPPPFGTGKIKLPKLPIPSDILDIPVAIPTRIEDIISMMPTVAVPTDVGDILSALPTDPGELLSDLPVPTLPAIPDIPEIPEIIPTTLPTLPFPIPVIPTGIDPPDLPIPTDLPGWPVPTDVPGVPKKPIYGLWPDYSKIPQRILAILKKVVGNLATDQETPKPIRYVLRLVDNILSKVGGGATKPVPSLPPLPLPTTTTRTRPALPTLPRPTRTSRPWPPPGRGKGKDKDGQPEKPDRPRWPPRPRPTGKGKGKGKDDVEVEERSGLGLAAAAAAAAAHQKRDASPEHGFVRKRDEGGGPVDRILGGGDVVEGRDMAVDAAAARDDKPLSDKNRKKLMAAVRKEILAEIEWADDPLGGLLSVPAAMAAFEAVYSVAEAWKTDDPAEQESLLQSFASLVDYE</sequence>
<feature type="compositionally biased region" description="Basic residues" evidence="1">
    <location>
        <begin position="365"/>
        <end position="377"/>
    </location>
</feature>
<evidence type="ECO:0000256" key="1">
    <source>
        <dbReference type="SAM" id="MobiDB-lite"/>
    </source>
</evidence>
<evidence type="ECO:0000313" key="4">
    <source>
        <dbReference type="Proteomes" id="UP001265746"/>
    </source>
</evidence>
<feature type="transmembrane region" description="Helical" evidence="2">
    <location>
        <begin position="21"/>
        <end position="42"/>
    </location>
</feature>
<dbReference type="EMBL" id="JAUJFL010000003">
    <property type="protein sequence ID" value="KAK2607048.1"/>
    <property type="molecule type" value="Genomic_DNA"/>
</dbReference>
<accession>A0AAD9SGP3</accession>
<comment type="caution">
    <text evidence="3">The sequence shown here is derived from an EMBL/GenBank/DDBJ whole genome shotgun (WGS) entry which is preliminary data.</text>
</comment>
<keyword evidence="2" id="KW-1133">Transmembrane helix</keyword>
<organism evidence="3 4">
    <name type="scientific">Phomopsis amygdali</name>
    <name type="common">Fusicoccum amygdali</name>
    <dbReference type="NCBI Taxonomy" id="1214568"/>
    <lineage>
        <taxon>Eukaryota</taxon>
        <taxon>Fungi</taxon>
        <taxon>Dikarya</taxon>
        <taxon>Ascomycota</taxon>
        <taxon>Pezizomycotina</taxon>
        <taxon>Sordariomycetes</taxon>
        <taxon>Sordariomycetidae</taxon>
        <taxon>Diaporthales</taxon>
        <taxon>Diaporthaceae</taxon>
        <taxon>Diaporthe</taxon>
    </lineage>
</organism>
<keyword evidence="2" id="KW-0472">Membrane</keyword>
<gene>
    <name evidence="3" type="ORF">N8I77_005757</name>
</gene>
<keyword evidence="2" id="KW-0812">Transmembrane</keyword>
<dbReference type="Proteomes" id="UP001265746">
    <property type="component" value="Unassembled WGS sequence"/>
</dbReference>
<proteinExistence type="predicted"/>